<evidence type="ECO:0000313" key="1">
    <source>
        <dbReference type="EMBL" id="AVP58037.1"/>
    </source>
</evidence>
<keyword evidence="2" id="KW-1185">Reference proteome</keyword>
<dbReference type="AlphaFoldDB" id="A0A2P1NM11"/>
<protein>
    <submittedName>
        <fullName evidence="1">Uncharacterized protein</fullName>
    </submittedName>
</protein>
<accession>A0A2P1NM11</accession>
<dbReference type="EMBL" id="CP027792">
    <property type="protein sequence ID" value="AVP58037.1"/>
    <property type="molecule type" value="Genomic_DNA"/>
</dbReference>
<reference evidence="2" key="1">
    <citation type="submission" date="2018-03" db="EMBL/GenBank/DDBJ databases">
        <title>Genome sequencing of Melaminivora sp. strain SC2-7.</title>
        <authorList>
            <person name="Kim S.-J."/>
            <person name="Heo J."/>
            <person name="Ahn J.-H."/>
            <person name="Kwon S.-W."/>
        </authorList>
    </citation>
    <scope>NUCLEOTIDE SEQUENCE [LARGE SCALE GENOMIC DNA]</scope>
    <source>
        <strain evidence="2">SC2-7</strain>
    </source>
</reference>
<name>A0A2P1NM11_9BURK</name>
<sequence length="77" mass="8205">MRMGFGLIALLAALAIVAVLAKKQVKATRVAVPPAVQGAASTPDATVRAQSQQIQQQVREQMDALMQQPRPLPDDAQ</sequence>
<gene>
    <name evidence="1" type="ORF">C7H73_10425</name>
</gene>
<dbReference type="Proteomes" id="UP000241829">
    <property type="component" value="Chromosome"/>
</dbReference>
<dbReference type="KEGG" id="melm:C7H73_10425"/>
<proteinExistence type="predicted"/>
<organism evidence="1 2">
    <name type="scientific">Pulveribacter suum</name>
    <dbReference type="NCBI Taxonomy" id="2116657"/>
    <lineage>
        <taxon>Bacteria</taxon>
        <taxon>Pseudomonadati</taxon>
        <taxon>Pseudomonadota</taxon>
        <taxon>Betaproteobacteria</taxon>
        <taxon>Burkholderiales</taxon>
        <taxon>Comamonadaceae</taxon>
        <taxon>Pulveribacter</taxon>
    </lineage>
</organism>
<evidence type="ECO:0000313" key="2">
    <source>
        <dbReference type="Proteomes" id="UP000241829"/>
    </source>
</evidence>
<dbReference type="RefSeq" id="WP_106846590.1">
    <property type="nucleotide sequence ID" value="NZ_CP027792.1"/>
</dbReference>